<evidence type="ECO:0000256" key="1">
    <source>
        <dbReference type="SAM" id="Phobius"/>
    </source>
</evidence>
<keyword evidence="1" id="KW-0472">Membrane</keyword>
<proteinExistence type="predicted"/>
<reference evidence="2" key="1">
    <citation type="submission" date="2018-01" db="EMBL/GenBank/DDBJ databases">
        <authorList>
            <person name="Yu X.-D."/>
        </authorList>
    </citation>
    <scope>NUCLEOTIDE SEQUENCE</scope>
    <source>
        <strain evidence="2">ZX-21</strain>
    </source>
</reference>
<comment type="caution">
    <text evidence="2">The sequence shown here is derived from an EMBL/GenBank/DDBJ whole genome shotgun (WGS) entry which is preliminary data.</text>
</comment>
<evidence type="ECO:0000313" key="2">
    <source>
        <dbReference type="EMBL" id="POP52619.1"/>
    </source>
</evidence>
<organism evidence="2 3">
    <name type="scientific">Zhongshania marina</name>
    <dbReference type="NCBI Taxonomy" id="2304603"/>
    <lineage>
        <taxon>Bacteria</taxon>
        <taxon>Pseudomonadati</taxon>
        <taxon>Pseudomonadota</taxon>
        <taxon>Gammaproteobacteria</taxon>
        <taxon>Cellvibrionales</taxon>
        <taxon>Spongiibacteraceae</taxon>
        <taxon>Zhongshania</taxon>
    </lineage>
</organism>
<evidence type="ECO:0000313" key="3">
    <source>
        <dbReference type="Proteomes" id="UP000237222"/>
    </source>
</evidence>
<feature type="transmembrane region" description="Helical" evidence="1">
    <location>
        <begin position="76"/>
        <end position="97"/>
    </location>
</feature>
<name>A0A2S4HFB1_9GAMM</name>
<feature type="transmembrane region" description="Helical" evidence="1">
    <location>
        <begin position="45"/>
        <end position="64"/>
    </location>
</feature>
<dbReference type="Proteomes" id="UP000237222">
    <property type="component" value="Unassembled WGS sequence"/>
</dbReference>
<dbReference type="EMBL" id="PQGG01000027">
    <property type="protein sequence ID" value="POP52619.1"/>
    <property type="molecule type" value="Genomic_DNA"/>
</dbReference>
<gene>
    <name evidence="2" type="ORF">C0068_11110</name>
</gene>
<sequence length="100" mass="10940">MTRDGVKRNWEQELTRVINAVLLAAFSYSIWLTVLPLIIPPASAIFGGVALMIGIGAALFSADFSNFKAVPAFKPLLVGGLILPFWPIARIFVMPLVNRK</sequence>
<accession>A0A2S4HFB1</accession>
<dbReference type="AlphaFoldDB" id="A0A2S4HFB1"/>
<keyword evidence="1" id="KW-0812">Transmembrane</keyword>
<keyword evidence="1" id="KW-1133">Transmembrane helix</keyword>
<feature type="transmembrane region" description="Helical" evidence="1">
    <location>
        <begin position="20"/>
        <end position="39"/>
    </location>
</feature>
<protein>
    <submittedName>
        <fullName evidence="2">Uncharacterized protein</fullName>
    </submittedName>
</protein>